<reference evidence="3 4" key="1">
    <citation type="submission" date="2018-07" db="EMBL/GenBank/DDBJ databases">
        <title>Chryseobacterium lacus sp. nov., isolated from lake water.</title>
        <authorList>
            <person name="Li C.-M."/>
        </authorList>
    </citation>
    <scope>NUCLEOTIDE SEQUENCE [LARGE SCALE GENOMIC DNA]</scope>
    <source>
        <strain evidence="3 4">YLOS41</strain>
    </source>
</reference>
<dbReference type="RefSeq" id="WP_114303194.1">
    <property type="nucleotide sequence ID" value="NZ_QPIE01000003.1"/>
</dbReference>
<dbReference type="OrthoDB" id="1431594at2"/>
<organism evidence="3 4">
    <name type="scientific">Chryseobacterium lacus</name>
    <dbReference type="NCBI Taxonomy" id="2058346"/>
    <lineage>
        <taxon>Bacteria</taxon>
        <taxon>Pseudomonadati</taxon>
        <taxon>Bacteroidota</taxon>
        <taxon>Flavobacteriia</taxon>
        <taxon>Flavobacteriales</taxon>
        <taxon>Weeksellaceae</taxon>
        <taxon>Chryseobacterium group</taxon>
        <taxon>Chryseobacterium</taxon>
    </lineage>
</organism>
<evidence type="ECO:0000313" key="4">
    <source>
        <dbReference type="Proteomes" id="UP000252172"/>
    </source>
</evidence>
<gene>
    <name evidence="3" type="ORF">DQ356_04010</name>
</gene>
<comment type="caution">
    <text evidence="3">The sequence shown here is derived from an EMBL/GenBank/DDBJ whole genome shotgun (WGS) entry which is preliminary data.</text>
</comment>
<evidence type="ECO:0000259" key="2">
    <source>
        <dbReference type="Pfam" id="PF13568"/>
    </source>
</evidence>
<keyword evidence="1" id="KW-0732">Signal</keyword>
<sequence>MNKLIFTILFSASINLAAQVSFAGKANMIFPTGSPSWENLSNAVPEIYSNSGKNNIGFNIGISAKVDLPSSFFIMPELYYTTFKNSFTHRDTNTTIEAVNNRIDLPVLLGMNVVSDYLGVVAGPVASYNLSSENQYNDFKENATKNFTVGYQFGLQSKISKIVLTARYEGAFTSDERTYVNTASNAIDPDYVIRYDNRPSLIILGIGYVF</sequence>
<proteinExistence type="predicted"/>
<accession>A0A368MZJ6</accession>
<dbReference type="Proteomes" id="UP000252172">
    <property type="component" value="Unassembled WGS sequence"/>
</dbReference>
<evidence type="ECO:0000256" key="1">
    <source>
        <dbReference type="SAM" id="SignalP"/>
    </source>
</evidence>
<protein>
    <recommendedName>
        <fullName evidence="2">Outer membrane protein beta-barrel domain-containing protein</fullName>
    </recommendedName>
</protein>
<feature type="domain" description="Outer membrane protein beta-barrel" evidence="2">
    <location>
        <begin position="32"/>
        <end position="173"/>
    </location>
</feature>
<dbReference type="EMBL" id="QPIE01000003">
    <property type="protein sequence ID" value="RCU43340.1"/>
    <property type="molecule type" value="Genomic_DNA"/>
</dbReference>
<dbReference type="InterPro" id="IPR025665">
    <property type="entry name" value="Beta-barrel_OMP_2"/>
</dbReference>
<keyword evidence="4" id="KW-1185">Reference proteome</keyword>
<dbReference type="Pfam" id="PF13568">
    <property type="entry name" value="OMP_b-brl_2"/>
    <property type="match status" value="1"/>
</dbReference>
<feature type="signal peptide" evidence="1">
    <location>
        <begin position="1"/>
        <end position="17"/>
    </location>
</feature>
<name>A0A368MZJ6_9FLAO</name>
<dbReference type="AlphaFoldDB" id="A0A368MZJ6"/>
<feature type="chain" id="PRO_5016867861" description="Outer membrane protein beta-barrel domain-containing protein" evidence="1">
    <location>
        <begin position="18"/>
        <end position="210"/>
    </location>
</feature>
<evidence type="ECO:0000313" key="3">
    <source>
        <dbReference type="EMBL" id="RCU43340.1"/>
    </source>
</evidence>